<evidence type="ECO:0000256" key="2">
    <source>
        <dbReference type="ARBA" id="ARBA00022723"/>
    </source>
</evidence>
<dbReference type="Pfam" id="PF00413">
    <property type="entry name" value="Peptidase_M10"/>
    <property type="match status" value="1"/>
</dbReference>
<feature type="domain" description="Peptidase M10 metallopeptidase" evidence="6">
    <location>
        <begin position="3"/>
        <end position="150"/>
    </location>
</feature>
<dbReference type="AlphaFoldDB" id="A0A914DWG5"/>
<dbReference type="GO" id="GO:0004222">
    <property type="term" value="F:metalloendopeptidase activity"/>
    <property type="evidence" value="ECO:0007669"/>
    <property type="project" value="InterPro"/>
</dbReference>
<dbReference type="PRINTS" id="PR00138">
    <property type="entry name" value="MATRIXIN"/>
</dbReference>
<dbReference type="WBParaSite" id="ACRNAN_scaffold426.g24690.t1">
    <property type="protein sequence ID" value="ACRNAN_scaffold426.g24690.t1"/>
    <property type="gene ID" value="ACRNAN_scaffold426.g24690"/>
</dbReference>
<comment type="cofactor">
    <cofactor evidence="5">
        <name>Zn(2+)</name>
        <dbReference type="ChEBI" id="CHEBI:29105"/>
    </cofactor>
    <text evidence="5">Binds 2 Zn(2+) ions per subunit.</text>
</comment>
<keyword evidence="3" id="KW-0378">Hydrolase</keyword>
<feature type="binding site" evidence="5">
    <location>
        <position position="66"/>
    </location>
    <ligand>
        <name>Zn(2+)</name>
        <dbReference type="ChEBI" id="CHEBI:29105"/>
        <label>1</label>
    </ligand>
</feature>
<dbReference type="GO" id="GO:0008270">
    <property type="term" value="F:zinc ion binding"/>
    <property type="evidence" value="ECO:0007669"/>
    <property type="project" value="InterPro"/>
</dbReference>
<feature type="binding site" evidence="5">
    <location>
        <position position="32"/>
    </location>
    <ligand>
        <name>Ca(2+)</name>
        <dbReference type="ChEBI" id="CHEBI:29108"/>
        <label>2</label>
    </ligand>
</feature>
<feature type="binding site" evidence="5">
    <location>
        <position position="42"/>
    </location>
    <ligand>
        <name>Zn(2+)</name>
        <dbReference type="ChEBI" id="CHEBI:29105"/>
        <label>1</label>
    </ligand>
</feature>
<sequence>MFREAFQKAFDTWGEVAPLEFWLAPDNTKTADFKIEFVRGDHDDCEAFDGARSFFNWLGHSNTLAHAKFPPSGQIHFDDDERWTYMNTERMTNSIATSEDVSYILETEKSESKYTQFLYKIIYDRVIGKIAINLKNPKKLFEIAFLKNGHLGLIDTEKKLYMFEKGAHNKFNLLTEYPKQLPMIDFSFKSAIIIGNDTYFLGDHAFVNYNEDLNIKYPSKKIGDRFKNLPNNVLFMGGYGVILCEESIARIKKF</sequence>
<keyword evidence="1" id="KW-0645">Protease</keyword>
<feature type="binding site" evidence="5">
    <location>
        <position position="78"/>
    </location>
    <ligand>
        <name>Ca(2+)</name>
        <dbReference type="ChEBI" id="CHEBI:29108"/>
        <label>3</label>
    </ligand>
</feature>
<keyword evidence="4 5" id="KW-0862">Zinc</keyword>
<dbReference type="InterPro" id="IPR001818">
    <property type="entry name" value="Pept_M10_metallopeptidase"/>
</dbReference>
<name>A0A914DWG5_9BILA</name>
<feature type="binding site" evidence="5">
    <location>
        <position position="49"/>
    </location>
    <ligand>
        <name>Ca(2+)</name>
        <dbReference type="ChEBI" id="CHEBI:29108"/>
        <label>3</label>
    </ligand>
</feature>
<feature type="binding site" evidence="5">
    <location>
        <position position="79"/>
    </location>
    <ligand>
        <name>Ca(2+)</name>
        <dbReference type="ChEBI" id="CHEBI:29108"/>
        <label>1</label>
    </ligand>
</feature>
<feature type="binding site" evidence="5">
    <location>
        <position position="61"/>
    </location>
    <ligand>
        <name>Ca(2+)</name>
        <dbReference type="ChEBI" id="CHEBI:29108"/>
        <label>3</label>
    </ligand>
</feature>
<dbReference type="InterPro" id="IPR021190">
    <property type="entry name" value="Pept_M10A"/>
</dbReference>
<reference evidence="8" key="1">
    <citation type="submission" date="2022-11" db="UniProtKB">
        <authorList>
            <consortium name="WormBaseParasite"/>
        </authorList>
    </citation>
    <scope>IDENTIFICATION</scope>
</reference>
<dbReference type="GO" id="GO:0030574">
    <property type="term" value="P:collagen catabolic process"/>
    <property type="evidence" value="ECO:0007669"/>
    <property type="project" value="TreeGrafter"/>
</dbReference>
<dbReference type="PANTHER" id="PTHR10201:SF309">
    <property type="entry name" value="PEPTIDASE METALLOPEPTIDASE DOMAIN-CONTAINING PROTEIN"/>
    <property type="match status" value="1"/>
</dbReference>
<dbReference type="GO" id="GO:0005615">
    <property type="term" value="C:extracellular space"/>
    <property type="evidence" value="ECO:0007669"/>
    <property type="project" value="TreeGrafter"/>
</dbReference>
<evidence type="ECO:0000256" key="1">
    <source>
        <dbReference type="ARBA" id="ARBA00022670"/>
    </source>
</evidence>
<proteinExistence type="predicted"/>
<evidence type="ECO:0000256" key="3">
    <source>
        <dbReference type="ARBA" id="ARBA00022801"/>
    </source>
</evidence>
<dbReference type="GO" id="GO:0031012">
    <property type="term" value="C:extracellular matrix"/>
    <property type="evidence" value="ECO:0007669"/>
    <property type="project" value="InterPro"/>
</dbReference>
<feature type="binding site" evidence="5">
    <location>
        <position position="81"/>
    </location>
    <ligand>
        <name>Ca(2+)</name>
        <dbReference type="ChEBI" id="CHEBI:29108"/>
        <label>1</label>
    </ligand>
</feature>
<feature type="binding site" evidence="5">
    <location>
        <position position="81"/>
    </location>
    <ligand>
        <name>Ca(2+)</name>
        <dbReference type="ChEBI" id="CHEBI:29108"/>
        <label>3</label>
    </ligand>
</feature>
<evidence type="ECO:0000259" key="6">
    <source>
        <dbReference type="Pfam" id="PF00413"/>
    </source>
</evidence>
<dbReference type="GO" id="GO:0030198">
    <property type="term" value="P:extracellular matrix organization"/>
    <property type="evidence" value="ECO:0007669"/>
    <property type="project" value="TreeGrafter"/>
</dbReference>
<evidence type="ECO:0000256" key="5">
    <source>
        <dbReference type="PIRSR" id="PIRSR621190-2"/>
    </source>
</evidence>
<dbReference type="SUPFAM" id="SSF55486">
    <property type="entry name" value="Metalloproteases ('zincins'), catalytic domain"/>
    <property type="match status" value="1"/>
</dbReference>
<keyword evidence="2 5" id="KW-0479">Metal-binding</keyword>
<dbReference type="InterPro" id="IPR024079">
    <property type="entry name" value="MetalloPept_cat_dom_sf"/>
</dbReference>
<dbReference type="PANTHER" id="PTHR10201">
    <property type="entry name" value="MATRIX METALLOPROTEINASE"/>
    <property type="match status" value="1"/>
</dbReference>
<evidence type="ECO:0000256" key="4">
    <source>
        <dbReference type="ARBA" id="ARBA00022833"/>
    </source>
</evidence>
<evidence type="ECO:0000313" key="8">
    <source>
        <dbReference type="WBParaSite" id="ACRNAN_scaffold426.g24690.t1"/>
    </source>
</evidence>
<evidence type="ECO:0000313" key="7">
    <source>
        <dbReference type="Proteomes" id="UP000887540"/>
    </source>
</evidence>
<comment type="cofactor">
    <cofactor evidence="5">
        <name>Ca(2+)</name>
        <dbReference type="ChEBI" id="CHEBI:29108"/>
    </cofactor>
    <text evidence="5">Can bind about 5 Ca(2+) ions per subunit.</text>
</comment>
<feature type="binding site" evidence="5">
    <location>
        <position position="44"/>
    </location>
    <ligand>
        <name>Zn(2+)</name>
        <dbReference type="ChEBI" id="CHEBI:29105"/>
        <label>1</label>
    </ligand>
</feature>
<keyword evidence="5" id="KW-0106">Calcium</keyword>
<accession>A0A914DWG5</accession>
<feature type="binding site" evidence="5">
    <location>
        <position position="50"/>
    </location>
    <ligand>
        <name>Ca(2+)</name>
        <dbReference type="ChEBI" id="CHEBI:29108"/>
        <label>3</label>
    </ligand>
</feature>
<keyword evidence="7" id="KW-1185">Reference proteome</keyword>
<protein>
    <submittedName>
        <fullName evidence="8">Peptidase M10 metallopeptidase domain-containing protein</fullName>
    </submittedName>
</protein>
<dbReference type="GO" id="GO:0006508">
    <property type="term" value="P:proteolysis"/>
    <property type="evidence" value="ECO:0007669"/>
    <property type="project" value="UniProtKB-KW"/>
</dbReference>
<dbReference type="Proteomes" id="UP000887540">
    <property type="component" value="Unplaced"/>
</dbReference>
<dbReference type="Gene3D" id="3.40.390.10">
    <property type="entry name" value="Collagenase (Catalytic Domain)"/>
    <property type="match status" value="1"/>
</dbReference>
<feature type="binding site" evidence="5">
    <location>
        <position position="76"/>
    </location>
    <ligand>
        <name>Zn(2+)</name>
        <dbReference type="ChEBI" id="CHEBI:29105"/>
        <label>1</label>
    </ligand>
</feature>
<organism evidence="7 8">
    <name type="scientific">Acrobeloides nanus</name>
    <dbReference type="NCBI Taxonomy" id="290746"/>
    <lineage>
        <taxon>Eukaryota</taxon>
        <taxon>Metazoa</taxon>
        <taxon>Ecdysozoa</taxon>
        <taxon>Nematoda</taxon>
        <taxon>Chromadorea</taxon>
        <taxon>Rhabditida</taxon>
        <taxon>Tylenchina</taxon>
        <taxon>Cephalobomorpha</taxon>
        <taxon>Cephaloboidea</taxon>
        <taxon>Cephalobidae</taxon>
        <taxon>Acrobeloides</taxon>
    </lineage>
</organism>